<reference evidence="4 5" key="1">
    <citation type="journal article" date="2023" name="Elife">
        <title>Identification of key yeast species and microbe-microbe interactions impacting larval growth of Drosophila in the wild.</title>
        <authorList>
            <person name="Mure A."/>
            <person name="Sugiura Y."/>
            <person name="Maeda R."/>
            <person name="Honda K."/>
            <person name="Sakurai N."/>
            <person name="Takahashi Y."/>
            <person name="Watada M."/>
            <person name="Katoh T."/>
            <person name="Gotoh A."/>
            <person name="Gotoh Y."/>
            <person name="Taniguchi I."/>
            <person name="Nakamura K."/>
            <person name="Hayashi T."/>
            <person name="Katayama T."/>
            <person name="Uemura T."/>
            <person name="Hattori Y."/>
        </authorList>
    </citation>
    <scope>NUCLEOTIDE SEQUENCE [LARGE SCALE GENOMIC DNA]</scope>
    <source>
        <strain evidence="4 5">KH-74</strain>
    </source>
</reference>
<feature type="region of interest" description="Disordered" evidence="2">
    <location>
        <begin position="167"/>
        <end position="186"/>
    </location>
</feature>
<proteinExistence type="inferred from homology"/>
<dbReference type="InterPro" id="IPR036322">
    <property type="entry name" value="WD40_repeat_dom_sf"/>
</dbReference>
<dbReference type="Pfam" id="PF23410">
    <property type="entry name" value="Beta-prop_VPS8"/>
    <property type="match status" value="1"/>
</dbReference>
<dbReference type="InterPro" id="IPR045111">
    <property type="entry name" value="Vps41/Vps8"/>
</dbReference>
<dbReference type="Pfam" id="PF12816">
    <property type="entry name" value="TPR_Vps8"/>
    <property type="match status" value="1"/>
</dbReference>
<comment type="similarity">
    <text evidence="1">Belongs to the VPS8 family.</text>
</comment>
<dbReference type="GO" id="GO:0034058">
    <property type="term" value="P:endosomal vesicle fusion"/>
    <property type="evidence" value="ECO:0007669"/>
    <property type="project" value="TreeGrafter"/>
</dbReference>
<evidence type="ECO:0000313" key="4">
    <source>
        <dbReference type="EMBL" id="GMM57183.1"/>
    </source>
</evidence>
<dbReference type="Pfam" id="PF23413">
    <property type="entry name" value="zf_RING_Vps8_fungal"/>
    <property type="match status" value="1"/>
</dbReference>
<evidence type="ECO:0000256" key="2">
    <source>
        <dbReference type="SAM" id="MobiDB-lite"/>
    </source>
</evidence>
<evidence type="ECO:0000313" key="5">
    <source>
        <dbReference type="Proteomes" id="UP001377567"/>
    </source>
</evidence>
<evidence type="ECO:0000259" key="3">
    <source>
        <dbReference type="Pfam" id="PF12816"/>
    </source>
</evidence>
<dbReference type="GO" id="GO:0005770">
    <property type="term" value="C:late endosome"/>
    <property type="evidence" value="ECO:0007669"/>
    <property type="project" value="TreeGrafter"/>
</dbReference>
<sequence length="1356" mass="154737">MSETSKEGSSKHAPGLLEFRELDDMPWKNIHTQHTDNDSATSLSGPIDAERLLNWKTHTHIYSILSAYGGPSCFLPTNAYYVLGSTKGAVLIFDDREYLRTILAPQLKGTKSNVSVRSRTLDLNTMVGLRASVVMLAISWDGTHLAAAYDTGDVFIWDLNAAQTVNDDENDDEAEESNTDDNTPSKVHPLSAILHITTHVGAAITGISFIDKRHTGLVVSDINGTVALHSGHRTRLWQLTYSTHNILVVPSNEMLLKTLLEPLPATTTGKGKSRILAILTNKLFCLLSMDPKHQDNRDYSNDNLGQLRTERVLYSDSTDGMAPNSSQVTPNNDIAWYSDGKQESSIIYIAYFINNNITAFVFRMGRGGVFQPIQTKVSWASPETVLSLTWISKNLLMLLTISHQMIVVEPYNNFSIVMKLDLLAQNLLIPPNKFFKYYRSKLFLLTHYSLKIARFNQWPTLILKKVQTGDYLGALIQLDKLSKPNFRIPLLLGLKENPQERREQLRDTFNNLTFAALRFLLKRHDLPDVHDALSQLMTFSIGIQTEWFPDDKYTILTFLDLAWDSLVSFGDDVKRTFISTIRDLILSGTVDIVPPSIFQQVVTQTINAIGKEDEVDNKADIFTEMQGILFRLDPSCWDVDLLVRLLRNGVNTDSTCNQQLLPYIWNVKFQDFRTPLVDLLCWIRDGNTSNCELFKIGPNSDGFSPDFVYTYISYTYIGKYYPSGQEIDSEISNKVKAEVSYILFNGVTVDWPFGSDKVLYVNENHAEEFSFPYFHLILNFNTPKCLSMLNEILEDPFLNDQEDEVVEEAPHTLSVSRQYIIDILIGILHSRNDEISETDFLVSAFLAINIPKYPQFIHISGIHIDLIIQTMLNYQGVSQRTLVEAAIESLLPVYEPVDPESFILDLKEKGYLNLLTKYFKKVNRFADMFRVCLIDLDSSDEYHRELIIATVDYILRFNLKQKNISEFYKIVELFKDNFSKILESVGVQRMISYVSQLDASLNLEILEIPSSPGNDSLQHKYLNALFGNSETITLDDSELSKRYIDLSVRYKSSGDLYGWLRKLNFDSLSISSINNICEKLVQKKDFRALSIIYFRQGDYERSAECLIKCIEKWFDGPCLRDDETELMDLINSAIATAREAEDYEIRQKCWIALLSSLVKQYSTVSRKVDSSQDKRQLVNKTIQHVFVKLSLLESEKTALSSPDSDIDPQETRFWKILAGVLEQQDIILMKIEDVGGLLKEVFINYELEEQISELILKILEDSASEIVDQYRNSMKQGWSIVNNECEVCGKKLWGAGLEQKIARIWEARKKKQHVPKAEIFNGEVVLFRCNHGFHTKCLENLGQGHKRYSCLTCYPE</sequence>
<organism evidence="4 5">
    <name type="scientific">Maudiozyma humilis</name>
    <name type="common">Sour dough yeast</name>
    <name type="synonym">Kazachstania humilis</name>
    <dbReference type="NCBI Taxonomy" id="51915"/>
    <lineage>
        <taxon>Eukaryota</taxon>
        <taxon>Fungi</taxon>
        <taxon>Dikarya</taxon>
        <taxon>Ascomycota</taxon>
        <taxon>Saccharomycotina</taxon>
        <taxon>Saccharomycetes</taxon>
        <taxon>Saccharomycetales</taxon>
        <taxon>Saccharomycetaceae</taxon>
        <taxon>Maudiozyma</taxon>
    </lineage>
</organism>
<dbReference type="Proteomes" id="UP001377567">
    <property type="component" value="Unassembled WGS sequence"/>
</dbReference>
<dbReference type="GO" id="GO:0006623">
    <property type="term" value="P:protein targeting to vacuole"/>
    <property type="evidence" value="ECO:0007669"/>
    <property type="project" value="InterPro"/>
</dbReference>
<gene>
    <name evidence="4" type="ORF">DAKH74_037990</name>
</gene>
<dbReference type="Gene3D" id="2.130.10.10">
    <property type="entry name" value="YVTN repeat-like/Quinoprotein amine dehydrogenase"/>
    <property type="match status" value="1"/>
</dbReference>
<feature type="domain" description="Vacuolar protein sorting-associated protein 8 central" evidence="3">
    <location>
        <begin position="577"/>
        <end position="792"/>
    </location>
</feature>
<dbReference type="EMBL" id="BTGD01000011">
    <property type="protein sequence ID" value="GMM57183.1"/>
    <property type="molecule type" value="Genomic_DNA"/>
</dbReference>
<dbReference type="GO" id="GO:0030897">
    <property type="term" value="C:HOPS complex"/>
    <property type="evidence" value="ECO:0007669"/>
    <property type="project" value="TreeGrafter"/>
</dbReference>
<feature type="compositionally biased region" description="Acidic residues" evidence="2">
    <location>
        <begin position="167"/>
        <end position="179"/>
    </location>
</feature>
<dbReference type="PANTHER" id="PTHR12616:SF8">
    <property type="entry name" value="VACUOLAR PROTEIN SORTING-ASSOCIATED PROTEIN 8 HOMOLOG"/>
    <property type="match status" value="1"/>
</dbReference>
<name>A0AAV5S0D4_MAUHU</name>
<protein>
    <submittedName>
        <fullName evidence="4">CORVET complex membrane-binding subunit</fullName>
    </submittedName>
</protein>
<evidence type="ECO:0000256" key="1">
    <source>
        <dbReference type="ARBA" id="ARBA00009422"/>
    </source>
</evidence>
<dbReference type="InterPro" id="IPR015943">
    <property type="entry name" value="WD40/YVTN_repeat-like_dom_sf"/>
</dbReference>
<dbReference type="PANTHER" id="PTHR12616">
    <property type="entry name" value="VACUOLAR PROTEIN SORTING VPS41"/>
    <property type="match status" value="1"/>
</dbReference>
<keyword evidence="5" id="KW-1185">Reference proteome</keyword>
<comment type="caution">
    <text evidence="4">The sequence shown here is derived from an EMBL/GenBank/DDBJ whole genome shotgun (WGS) entry which is preliminary data.</text>
</comment>
<dbReference type="InterPro" id="IPR025941">
    <property type="entry name" value="Vps8_central_dom"/>
</dbReference>
<accession>A0AAV5S0D4</accession>
<dbReference type="SUPFAM" id="SSF50978">
    <property type="entry name" value="WD40 repeat-like"/>
    <property type="match status" value="1"/>
</dbReference>